<evidence type="ECO:0000313" key="3">
    <source>
        <dbReference type="Proteomes" id="UP000324767"/>
    </source>
</evidence>
<dbReference type="EMBL" id="VXIT01000001">
    <property type="protein sequence ID" value="KAA6415534.1"/>
    <property type="molecule type" value="Genomic_DNA"/>
</dbReference>
<dbReference type="AlphaFoldDB" id="A0A5M8Q067"/>
<organism evidence="2 3">
    <name type="scientific">Lasallia pustulata</name>
    <dbReference type="NCBI Taxonomy" id="136370"/>
    <lineage>
        <taxon>Eukaryota</taxon>
        <taxon>Fungi</taxon>
        <taxon>Dikarya</taxon>
        <taxon>Ascomycota</taxon>
        <taxon>Pezizomycotina</taxon>
        <taxon>Lecanoromycetes</taxon>
        <taxon>OSLEUM clade</taxon>
        <taxon>Umbilicariomycetidae</taxon>
        <taxon>Umbilicariales</taxon>
        <taxon>Umbilicariaceae</taxon>
        <taxon>Lasallia</taxon>
    </lineage>
</organism>
<accession>A0A5M8Q067</accession>
<name>A0A5M8Q067_9LECA</name>
<protein>
    <submittedName>
        <fullName evidence="2">Uncharacterized protein</fullName>
    </submittedName>
</protein>
<evidence type="ECO:0000256" key="1">
    <source>
        <dbReference type="SAM" id="MobiDB-lite"/>
    </source>
</evidence>
<dbReference type="Proteomes" id="UP000324767">
    <property type="component" value="Unassembled WGS sequence"/>
</dbReference>
<evidence type="ECO:0000313" key="2">
    <source>
        <dbReference type="EMBL" id="KAA6415534.1"/>
    </source>
</evidence>
<gene>
    <name evidence="2" type="ORF">FRX48_00250</name>
</gene>
<feature type="region of interest" description="Disordered" evidence="1">
    <location>
        <begin position="1"/>
        <end position="39"/>
    </location>
</feature>
<feature type="compositionally biased region" description="Basic residues" evidence="1">
    <location>
        <begin position="1"/>
        <end position="11"/>
    </location>
</feature>
<sequence length="134" mass="15208">MMLLAPRRKLAGARGEGGSSNWQQPRHASAAMQKCSGEDDKKQVQDLRCAEIDYPLLTDDTRVHRLRSVHTQPLTLVEVWHFNSQLEVFWGTRGVSVGARRLLSYFMRQVANGSESYTIDKRHTIEGVLLDSQL</sequence>
<reference evidence="2 3" key="1">
    <citation type="submission" date="2019-09" db="EMBL/GenBank/DDBJ databases">
        <title>The hologenome of the rock-dwelling lichen Lasallia pustulata.</title>
        <authorList>
            <person name="Greshake Tzovaras B."/>
            <person name="Segers F."/>
            <person name="Bicker A."/>
            <person name="Dal Grande F."/>
            <person name="Otte J."/>
            <person name="Hankeln T."/>
            <person name="Schmitt I."/>
            <person name="Ebersberger I."/>
        </authorList>
    </citation>
    <scope>NUCLEOTIDE SEQUENCE [LARGE SCALE GENOMIC DNA]</scope>
    <source>
        <strain evidence="2">A1-1</strain>
    </source>
</reference>
<proteinExistence type="predicted"/>
<comment type="caution">
    <text evidence="2">The sequence shown here is derived from an EMBL/GenBank/DDBJ whole genome shotgun (WGS) entry which is preliminary data.</text>
</comment>